<dbReference type="InterPro" id="IPR001584">
    <property type="entry name" value="Integrase_cat-core"/>
</dbReference>
<dbReference type="InterPro" id="IPR048020">
    <property type="entry name" value="Transpos_IS3"/>
</dbReference>
<dbReference type="PANTHER" id="PTHR46889">
    <property type="entry name" value="TRANSPOSASE INSF FOR INSERTION SEQUENCE IS3B-RELATED"/>
    <property type="match status" value="1"/>
</dbReference>
<organism evidence="2">
    <name type="scientific">marine metagenome</name>
    <dbReference type="NCBI Taxonomy" id="408172"/>
    <lineage>
        <taxon>unclassified sequences</taxon>
        <taxon>metagenomes</taxon>
        <taxon>ecological metagenomes</taxon>
    </lineage>
</organism>
<dbReference type="SUPFAM" id="SSF53098">
    <property type="entry name" value="Ribonuclease H-like"/>
    <property type="match status" value="1"/>
</dbReference>
<dbReference type="Gene3D" id="3.30.420.10">
    <property type="entry name" value="Ribonuclease H-like superfamily/Ribonuclease H"/>
    <property type="match status" value="1"/>
</dbReference>
<dbReference type="InterPro" id="IPR009057">
    <property type="entry name" value="Homeodomain-like_sf"/>
</dbReference>
<dbReference type="PROSITE" id="PS50994">
    <property type="entry name" value="INTEGRASE"/>
    <property type="match status" value="1"/>
</dbReference>
<name>A0A382EGR0_9ZZZZ</name>
<reference evidence="2" key="1">
    <citation type="submission" date="2018-05" db="EMBL/GenBank/DDBJ databases">
        <authorList>
            <person name="Lanie J.A."/>
            <person name="Ng W.-L."/>
            <person name="Kazmierczak K.M."/>
            <person name="Andrzejewski T.M."/>
            <person name="Davidsen T.M."/>
            <person name="Wayne K.J."/>
            <person name="Tettelin H."/>
            <person name="Glass J.I."/>
            <person name="Rusch D."/>
            <person name="Podicherti R."/>
            <person name="Tsui H.-C.T."/>
            <person name="Winkler M.E."/>
        </authorList>
    </citation>
    <scope>NUCLEOTIDE SEQUENCE</scope>
</reference>
<evidence type="ECO:0000313" key="2">
    <source>
        <dbReference type="EMBL" id="SVB49655.1"/>
    </source>
</evidence>
<dbReference type="InterPro" id="IPR036397">
    <property type="entry name" value="RNaseH_sf"/>
</dbReference>
<dbReference type="NCBIfam" id="NF033516">
    <property type="entry name" value="transpos_IS3"/>
    <property type="match status" value="1"/>
</dbReference>
<dbReference type="AlphaFoldDB" id="A0A382EGR0"/>
<sequence length="312" mass="36771">VEESELSVRRTLREIRVSRSSFYRWYAAYAQDGLDGLENQGGTSRRHWNRIPDSVRARIVDIALESPDLTPRELAWHITDTHDYFVSESSVYRILKGHDLITSPQFMVMSAADRFQHPTCRVHELWQTDFTYFRVVGWGWYFLSTVLDDYSRYIITWRLTTTMAAADVTGTLEDALKITGLSEARVRHKPRLLSDNGPCYISGELKSWLKDRDMEHTRGAPYHPQTQGKIERYHRSMKNVIKLEHYYFPWELEKAIAEWVNHYNHERYHESLDNVTPADVYEGRRNDILDQRAIIKSRTLNQRKLHNLRLAG</sequence>
<accession>A0A382EGR0</accession>
<dbReference type="EMBL" id="UINC01044336">
    <property type="protein sequence ID" value="SVB49655.1"/>
    <property type="molecule type" value="Genomic_DNA"/>
</dbReference>
<dbReference type="Pfam" id="PF00665">
    <property type="entry name" value="rve"/>
    <property type="match status" value="1"/>
</dbReference>
<dbReference type="InterPro" id="IPR050900">
    <property type="entry name" value="Transposase_IS3/IS150/IS904"/>
</dbReference>
<dbReference type="GO" id="GO:0015074">
    <property type="term" value="P:DNA integration"/>
    <property type="evidence" value="ECO:0007669"/>
    <property type="project" value="InterPro"/>
</dbReference>
<dbReference type="PANTHER" id="PTHR46889:SF4">
    <property type="entry name" value="TRANSPOSASE INSO FOR INSERTION SEQUENCE ELEMENT IS911B-RELATED"/>
    <property type="match status" value="1"/>
</dbReference>
<evidence type="ECO:0000259" key="1">
    <source>
        <dbReference type="PROSITE" id="PS50994"/>
    </source>
</evidence>
<protein>
    <recommendedName>
        <fullName evidence="1">Integrase catalytic domain-containing protein</fullName>
    </recommendedName>
</protein>
<gene>
    <name evidence="2" type="ORF">METZ01_LOCUS202509</name>
</gene>
<dbReference type="Pfam" id="PF13565">
    <property type="entry name" value="HTH_32"/>
    <property type="match status" value="1"/>
</dbReference>
<feature type="non-terminal residue" evidence="2">
    <location>
        <position position="1"/>
    </location>
</feature>
<dbReference type="GO" id="GO:0003676">
    <property type="term" value="F:nucleic acid binding"/>
    <property type="evidence" value="ECO:0007669"/>
    <property type="project" value="InterPro"/>
</dbReference>
<dbReference type="SUPFAM" id="SSF46689">
    <property type="entry name" value="Homeodomain-like"/>
    <property type="match status" value="1"/>
</dbReference>
<feature type="domain" description="Integrase catalytic" evidence="1">
    <location>
        <begin position="114"/>
        <end position="285"/>
    </location>
</feature>
<dbReference type="InterPro" id="IPR012337">
    <property type="entry name" value="RNaseH-like_sf"/>
</dbReference>
<proteinExistence type="predicted"/>